<dbReference type="STRING" id="1149755.A0A2J6RLM3"/>
<dbReference type="OrthoDB" id="2958217at2759"/>
<feature type="domain" description="Heterokaryon incompatibility" evidence="1">
    <location>
        <begin position="92"/>
        <end position="240"/>
    </location>
</feature>
<dbReference type="EMBL" id="KZ613946">
    <property type="protein sequence ID" value="PMD39411.1"/>
    <property type="molecule type" value="Genomic_DNA"/>
</dbReference>
<dbReference type="PANTHER" id="PTHR33112:SF10">
    <property type="entry name" value="TOL"/>
    <property type="match status" value="1"/>
</dbReference>
<proteinExistence type="predicted"/>
<dbReference type="PANTHER" id="PTHR33112">
    <property type="entry name" value="DOMAIN PROTEIN, PUTATIVE-RELATED"/>
    <property type="match status" value="1"/>
</dbReference>
<gene>
    <name evidence="2" type="ORF">L207DRAFT_529394</name>
</gene>
<protein>
    <submittedName>
        <fullName evidence="2">HET-domain-containing protein</fullName>
    </submittedName>
</protein>
<evidence type="ECO:0000259" key="1">
    <source>
        <dbReference type="Pfam" id="PF06985"/>
    </source>
</evidence>
<evidence type="ECO:0000313" key="2">
    <source>
        <dbReference type="EMBL" id="PMD39411.1"/>
    </source>
</evidence>
<dbReference type="AlphaFoldDB" id="A0A2J6RLM3"/>
<sequence length="555" mass="62718">MGHCEFRVLETTDKRLDLSSPQVVSDRTNSPEVLDLAREWIRDCATNHLGCNDSVVVPWRPTRLLQIDKPCPGSVTLDCRSQDSAATRFESYVTLSHCWGDGNPLKLTSSTQRSLLEGISVAQLPLTFQEAIIFTRHLGLKFIWIDSLCIFQDSEEDWAREASLMGNVYSQAFCNIGATASSTGNEGCFRRRNPMLLDRTVIRSSWNDRPNEEFHVYPDERTKFKSVRPPLLLRGWVAQELILSRRFLHFDAKQLVFECRESYMSEMYPKRPPPGMLLLADPLKKRGMPNLILHDKADSTSAHNIHYFWTELVEYYSQCRLTVNTDRLAAISGIAKCLQAVLSEEYYAGMWESLLPRCLLWTVARGEVSKIAKPSSYVAPTWSWASAGVPVKLPNETRDTFNLAEVIQAKVVLASSDATGQISAGFIRLRSILWTALLEWKSPGKYVICLKSGSHEARGQGTSNIGIELDNPQVMGQSATGVKLHFILITGEVDNNSHWFEGLLLMPTGVTGHFERVGVFKRYEYTDLSRLVSAPNDDWLEYEEFDGDKYTITIV</sequence>
<evidence type="ECO:0000313" key="3">
    <source>
        <dbReference type="Proteomes" id="UP000235786"/>
    </source>
</evidence>
<dbReference type="Pfam" id="PF06985">
    <property type="entry name" value="HET"/>
    <property type="match status" value="1"/>
</dbReference>
<dbReference type="Proteomes" id="UP000235786">
    <property type="component" value="Unassembled WGS sequence"/>
</dbReference>
<dbReference type="InterPro" id="IPR010730">
    <property type="entry name" value="HET"/>
</dbReference>
<accession>A0A2J6RLM3</accession>
<name>A0A2J6RLM3_HYAVF</name>
<organism evidence="2 3">
    <name type="scientific">Hyaloscypha variabilis (strain UAMH 11265 / GT02V1 / F)</name>
    <name type="common">Meliniomyces variabilis</name>
    <dbReference type="NCBI Taxonomy" id="1149755"/>
    <lineage>
        <taxon>Eukaryota</taxon>
        <taxon>Fungi</taxon>
        <taxon>Dikarya</taxon>
        <taxon>Ascomycota</taxon>
        <taxon>Pezizomycotina</taxon>
        <taxon>Leotiomycetes</taxon>
        <taxon>Helotiales</taxon>
        <taxon>Hyaloscyphaceae</taxon>
        <taxon>Hyaloscypha</taxon>
        <taxon>Hyaloscypha variabilis</taxon>
    </lineage>
</organism>
<keyword evidence="3" id="KW-1185">Reference proteome</keyword>
<reference evidence="2 3" key="1">
    <citation type="submission" date="2016-04" db="EMBL/GenBank/DDBJ databases">
        <title>A degradative enzymes factory behind the ericoid mycorrhizal symbiosis.</title>
        <authorList>
            <consortium name="DOE Joint Genome Institute"/>
            <person name="Martino E."/>
            <person name="Morin E."/>
            <person name="Grelet G."/>
            <person name="Kuo A."/>
            <person name="Kohler A."/>
            <person name="Daghino S."/>
            <person name="Barry K."/>
            <person name="Choi C."/>
            <person name="Cichocki N."/>
            <person name="Clum A."/>
            <person name="Copeland A."/>
            <person name="Hainaut M."/>
            <person name="Haridas S."/>
            <person name="Labutti K."/>
            <person name="Lindquist E."/>
            <person name="Lipzen A."/>
            <person name="Khouja H.-R."/>
            <person name="Murat C."/>
            <person name="Ohm R."/>
            <person name="Olson A."/>
            <person name="Spatafora J."/>
            <person name="Veneault-Fourrey C."/>
            <person name="Henrissat B."/>
            <person name="Grigoriev I."/>
            <person name="Martin F."/>
            <person name="Perotto S."/>
        </authorList>
    </citation>
    <scope>NUCLEOTIDE SEQUENCE [LARGE SCALE GENOMIC DNA]</scope>
    <source>
        <strain evidence="2 3">F</strain>
    </source>
</reference>